<dbReference type="OMA" id="AMHSTES"/>
<dbReference type="Pfam" id="PF13556">
    <property type="entry name" value="HTH_30"/>
    <property type="match status" value="1"/>
</dbReference>
<dbReference type="InterPro" id="IPR012914">
    <property type="entry name" value="PucR_dom"/>
</dbReference>
<evidence type="ECO:0000256" key="1">
    <source>
        <dbReference type="ARBA" id="ARBA00006754"/>
    </source>
</evidence>
<dbReference type="PATRIC" id="fig|477641.3.peg.3838"/>
<dbReference type="Gene3D" id="1.10.10.2840">
    <property type="entry name" value="PucR C-terminal helix-turn-helix domain"/>
    <property type="match status" value="1"/>
</dbReference>
<dbReference type="AlphaFoldDB" id="I4F1I4"/>
<evidence type="ECO:0000259" key="3">
    <source>
        <dbReference type="Pfam" id="PF13556"/>
    </source>
</evidence>
<gene>
    <name evidence="5" type="ordered locus">MODMU_4096</name>
</gene>
<comment type="similarity">
    <text evidence="1">Belongs to the CdaR family.</text>
</comment>
<keyword evidence="6" id="KW-1185">Reference proteome</keyword>
<protein>
    <submittedName>
        <fullName evidence="5">Transcriptional regulator, PucR family</fullName>
    </submittedName>
</protein>
<feature type="domain" description="Purine catabolism PurC-like" evidence="2">
    <location>
        <begin position="11"/>
        <end position="133"/>
    </location>
</feature>
<dbReference type="EMBL" id="FO203431">
    <property type="protein sequence ID" value="CCH89497.1"/>
    <property type="molecule type" value="Genomic_DNA"/>
</dbReference>
<dbReference type="OrthoDB" id="2973014at2"/>
<feature type="domain" description="CdaR GGDEF-like" evidence="4">
    <location>
        <begin position="273"/>
        <end position="390"/>
    </location>
</feature>
<evidence type="ECO:0000259" key="2">
    <source>
        <dbReference type="Pfam" id="PF07905"/>
    </source>
</evidence>
<evidence type="ECO:0000259" key="4">
    <source>
        <dbReference type="Pfam" id="PF17853"/>
    </source>
</evidence>
<evidence type="ECO:0000313" key="6">
    <source>
        <dbReference type="Proteomes" id="UP000006461"/>
    </source>
</evidence>
<dbReference type="eggNOG" id="COG3835">
    <property type="taxonomic scope" value="Bacteria"/>
</dbReference>
<dbReference type="InterPro" id="IPR041522">
    <property type="entry name" value="CdaR_GGDEF"/>
</dbReference>
<name>I4F1I4_MODI5</name>
<feature type="domain" description="PucR C-terminal helix-turn-helix" evidence="3">
    <location>
        <begin position="438"/>
        <end position="495"/>
    </location>
</feature>
<dbReference type="Pfam" id="PF07905">
    <property type="entry name" value="PucR"/>
    <property type="match status" value="1"/>
</dbReference>
<dbReference type="InterPro" id="IPR025736">
    <property type="entry name" value="PucR_C-HTH_dom"/>
</dbReference>
<dbReference type="KEGG" id="mmar:MODMU_4096"/>
<dbReference type="Proteomes" id="UP000006461">
    <property type="component" value="Chromosome"/>
</dbReference>
<reference evidence="5 6" key="1">
    <citation type="journal article" date="2012" name="J. Bacteriol.">
        <title>Genome Sequence of Radiation-Resistant Modestobacter marinus Strain BC501, a Representative Actinobacterium That Thrives on Calcareous Stone Surfaces.</title>
        <authorList>
            <person name="Normand P."/>
            <person name="Gury J."/>
            <person name="Pujic P."/>
            <person name="Chouaia B."/>
            <person name="Crotti E."/>
            <person name="Brusetti L."/>
            <person name="Daffonchio D."/>
            <person name="Vacherie B."/>
            <person name="Barbe V."/>
            <person name="Medigue C."/>
            <person name="Calteau A."/>
            <person name="Ghodhbane-Gtari F."/>
            <person name="Essoussi I."/>
            <person name="Nouioui I."/>
            <person name="Abbassi-Ghozzi I."/>
            <person name="Gtari M."/>
        </authorList>
    </citation>
    <scope>NUCLEOTIDE SEQUENCE [LARGE SCALE GENOMIC DNA]</scope>
    <source>
        <strain evidence="6">BC 501</strain>
    </source>
</reference>
<dbReference type="Pfam" id="PF17853">
    <property type="entry name" value="GGDEF_2"/>
    <property type="match status" value="1"/>
</dbReference>
<evidence type="ECO:0000313" key="5">
    <source>
        <dbReference type="EMBL" id="CCH89497.1"/>
    </source>
</evidence>
<dbReference type="STRING" id="477641.MODMU_4096"/>
<organism evidence="5 6">
    <name type="scientific">Modestobacter italicus (strain DSM 44449 / CECT 9708 / BC 501)</name>
    <dbReference type="NCBI Taxonomy" id="2732864"/>
    <lineage>
        <taxon>Bacteria</taxon>
        <taxon>Bacillati</taxon>
        <taxon>Actinomycetota</taxon>
        <taxon>Actinomycetes</taxon>
        <taxon>Geodermatophilales</taxon>
        <taxon>Geodermatophilaceae</taxon>
        <taxon>Modestobacter</taxon>
    </lineage>
</organism>
<dbReference type="InterPro" id="IPR051448">
    <property type="entry name" value="CdaR-like_regulators"/>
</dbReference>
<sequence length="500" mass="52314">MLPAMPLSLADVLAVDALARARPEVVVGADLLDRPVRWVHTSELAEAAYLLRGGELLLTTGLGLGGRGAVGEAAYVAALADRGVAALALELGWTFTEPPDGLVEACRQHGLPLVVLREIVPFVEITEQVQTALLEDAQAGTRRDRDVRQLLSDALLDGAGPAELTTLMAELAGAPVTVTTADGALVASAGLDGAGSRRRGRPVVRRDVVLLERHWGQVAVLSPARADDPTAGSVCSFGAEALGLALLRSAAGGDLVHRRHQLLTDLTERRWRTPGELVSRARVLGLPFTAEGRYVVLVVTELGPVDTDGVVRAVTGALAPGSALAADVDGEVVAVVRTSAATTAARAVLAAVDRLATGVPASARVVAGPVVGRLDEADRSLAAARRALELSPERLVSAGTMTAQLLLSGLRTEPLAEQVVREEIGRLVEHDAAHGSDLVRTLAVYLAHSSSKVRTSEALRLRRQTVHGRLQKIEELIGDVHAASRHTALVVALALRDLPG</sequence>
<dbReference type="PANTHER" id="PTHR33744">
    <property type="entry name" value="CARBOHYDRATE DIACID REGULATOR"/>
    <property type="match status" value="1"/>
</dbReference>
<dbReference type="PANTHER" id="PTHR33744:SF7">
    <property type="entry name" value="PUCR FAMILY TRANSCRIPTIONAL REGULATOR"/>
    <property type="match status" value="1"/>
</dbReference>
<dbReference type="HOGENOM" id="CLU_017436_2_1_11"/>
<dbReference type="InterPro" id="IPR042070">
    <property type="entry name" value="PucR_C-HTH_sf"/>
</dbReference>
<accession>I4F1I4</accession>
<proteinExistence type="inferred from homology"/>